<dbReference type="KEGG" id="soe:110775064"/>
<dbReference type="RefSeq" id="XP_021835354.1">
    <property type="nucleotide sequence ID" value="XM_021979662.1"/>
</dbReference>
<dbReference type="GeneID" id="110775065"/>
<dbReference type="Proteomes" id="UP000813463">
    <property type="component" value="Chromosome 4"/>
</dbReference>
<organism evidence="3 4">
    <name type="scientific">Spinacia oleracea</name>
    <name type="common">Spinach</name>
    <dbReference type="NCBI Taxonomy" id="3562"/>
    <lineage>
        <taxon>Eukaryota</taxon>
        <taxon>Viridiplantae</taxon>
        <taxon>Streptophyta</taxon>
        <taxon>Embryophyta</taxon>
        <taxon>Tracheophyta</taxon>
        <taxon>Spermatophyta</taxon>
        <taxon>Magnoliopsida</taxon>
        <taxon>eudicotyledons</taxon>
        <taxon>Gunneridae</taxon>
        <taxon>Pentapetalae</taxon>
        <taxon>Caryophyllales</taxon>
        <taxon>Chenopodiaceae</taxon>
        <taxon>Chenopodioideae</taxon>
        <taxon>Anserineae</taxon>
        <taxon>Spinacia</taxon>
    </lineage>
</organism>
<feature type="compositionally biased region" description="Basic residues" evidence="1">
    <location>
        <begin position="289"/>
        <end position="302"/>
    </location>
</feature>
<sequence length="404" mass="45719">MSYAATLKNQPEPFAISFSHASLLPIVAANPPPNFDPKVDAFISLEYAEAESLSVRWINSLIIKVVGKSFSVEFLKSSLQRIWKIKSPVQLIALGKGFYNVSLPSEEDRENVLSNGPWFITNFMVLVQPWTPGFKPSQATITKIPVWITLPELPIEFHSVSVLQKIASQIGTFIKSDNRAIEQNRVRFARIQVLLDLALQRKEAVWLGAFKQMIIYDETPFFCALCQSIGHGVGRCPLETEQREELQSGAKMNHEETLISDNNQRDQQPLMEEGEINPNPWINVSNKKTSYRKSTRKSKKVTKCPEKGEGRNKKTPEISAPKQKQGFQMKKKMGPSGKQPVLVKKVVQNLVAQIENNTQLGAQNNEGKAVQKIGKKQHPNKNLILIQRRIFNHRKVHQPIPHHP</sequence>
<evidence type="ECO:0000313" key="3">
    <source>
        <dbReference type="Proteomes" id="UP000813463"/>
    </source>
</evidence>
<reference evidence="4" key="2">
    <citation type="submission" date="2025-08" db="UniProtKB">
        <authorList>
            <consortium name="RefSeq"/>
        </authorList>
    </citation>
    <scope>IDENTIFICATION</scope>
    <source>
        <tissue evidence="4">Leaf</tissue>
    </source>
</reference>
<dbReference type="Pfam" id="PF14111">
    <property type="entry name" value="DUF4283"/>
    <property type="match status" value="1"/>
</dbReference>
<dbReference type="PANTHER" id="PTHR31286:SF99">
    <property type="entry name" value="DUF4283 DOMAIN-CONTAINING PROTEIN"/>
    <property type="match status" value="1"/>
</dbReference>
<evidence type="ECO:0000256" key="1">
    <source>
        <dbReference type="SAM" id="MobiDB-lite"/>
    </source>
</evidence>
<reference evidence="3" key="1">
    <citation type="journal article" date="2021" name="Nat. Commun.">
        <title>Genomic analyses provide insights into spinach domestication and the genetic basis of agronomic traits.</title>
        <authorList>
            <person name="Cai X."/>
            <person name="Sun X."/>
            <person name="Xu C."/>
            <person name="Sun H."/>
            <person name="Wang X."/>
            <person name="Ge C."/>
            <person name="Zhang Z."/>
            <person name="Wang Q."/>
            <person name="Fei Z."/>
            <person name="Jiao C."/>
            <person name="Wang Q."/>
        </authorList>
    </citation>
    <scope>NUCLEOTIDE SEQUENCE [LARGE SCALE GENOMIC DNA]</scope>
    <source>
        <strain evidence="3">cv. Varoflay</strain>
    </source>
</reference>
<keyword evidence="3" id="KW-1185">Reference proteome</keyword>
<name>A0A9R0HS04_SPIOL</name>
<dbReference type="KEGG" id="soe:110775065"/>
<dbReference type="AlphaFoldDB" id="A0A9R0HS04"/>
<dbReference type="InterPro" id="IPR040256">
    <property type="entry name" value="At4g02000-like"/>
</dbReference>
<dbReference type="PANTHER" id="PTHR31286">
    <property type="entry name" value="GLYCINE-RICH CELL WALL STRUCTURAL PROTEIN 1.8-LIKE"/>
    <property type="match status" value="1"/>
</dbReference>
<proteinExistence type="predicted"/>
<evidence type="ECO:0000313" key="4">
    <source>
        <dbReference type="RefSeq" id="XP_021835354.1"/>
    </source>
</evidence>
<dbReference type="OrthoDB" id="1427152at2759"/>
<feature type="region of interest" description="Disordered" evidence="1">
    <location>
        <begin position="271"/>
        <end position="337"/>
    </location>
</feature>
<feature type="domain" description="DUF4283" evidence="2">
    <location>
        <begin position="56"/>
        <end position="138"/>
    </location>
</feature>
<dbReference type="InterPro" id="IPR025558">
    <property type="entry name" value="DUF4283"/>
</dbReference>
<evidence type="ECO:0000259" key="2">
    <source>
        <dbReference type="Pfam" id="PF14111"/>
    </source>
</evidence>
<accession>A0A9R0HS04</accession>
<feature type="compositionally biased region" description="Basic and acidic residues" evidence="1">
    <location>
        <begin position="303"/>
        <end position="316"/>
    </location>
</feature>
<gene>
    <name evidence="4" type="primary">LOC110775065</name>
</gene>
<protein>
    <recommendedName>
        <fullName evidence="2">DUF4283 domain-containing protein</fullName>
    </recommendedName>
</protein>